<protein>
    <submittedName>
        <fullName evidence="1">Uncharacterized protein</fullName>
    </submittedName>
</protein>
<dbReference type="EMBL" id="UINC01138308">
    <property type="protein sequence ID" value="SVD24175.1"/>
    <property type="molecule type" value="Genomic_DNA"/>
</dbReference>
<reference evidence="1" key="1">
    <citation type="submission" date="2018-05" db="EMBL/GenBank/DDBJ databases">
        <authorList>
            <person name="Lanie J.A."/>
            <person name="Ng W.-L."/>
            <person name="Kazmierczak K.M."/>
            <person name="Andrzejewski T.M."/>
            <person name="Davidsen T.M."/>
            <person name="Wayne K.J."/>
            <person name="Tettelin H."/>
            <person name="Glass J.I."/>
            <person name="Rusch D."/>
            <person name="Podicherti R."/>
            <person name="Tsui H.-C.T."/>
            <person name="Winkler M.E."/>
        </authorList>
    </citation>
    <scope>NUCLEOTIDE SEQUENCE</scope>
</reference>
<sequence>MFDGYVKRLEKLEELAMDHPGVERCFAVQAGREIRVMVEPERVTDDEMDKISEVVARRIEGELQYPGQIKVVVIRETRAIDFAR</sequence>
<name>A0A382TQZ8_9ZZZZ</name>
<dbReference type="AlphaFoldDB" id="A0A382TQZ8"/>
<proteinExistence type="predicted"/>
<organism evidence="1">
    <name type="scientific">marine metagenome</name>
    <dbReference type="NCBI Taxonomy" id="408172"/>
    <lineage>
        <taxon>unclassified sequences</taxon>
        <taxon>metagenomes</taxon>
        <taxon>ecological metagenomes</taxon>
    </lineage>
</organism>
<gene>
    <name evidence="1" type="ORF">METZ01_LOCUS377029</name>
</gene>
<evidence type="ECO:0000313" key="1">
    <source>
        <dbReference type="EMBL" id="SVD24175.1"/>
    </source>
</evidence>
<accession>A0A382TQZ8</accession>